<dbReference type="SUPFAM" id="SSF47831">
    <property type="entry name" value="Enzyme I of the PEP:sugar phosphotransferase system HPr-binding (sub)domain"/>
    <property type="match status" value="1"/>
</dbReference>
<dbReference type="Gene3D" id="3.50.30.10">
    <property type="entry name" value="Phosphohistidine domain"/>
    <property type="match status" value="1"/>
</dbReference>
<keyword evidence="2 4" id="KW-0808">Transferase</keyword>
<dbReference type="GO" id="GO:0016740">
    <property type="term" value="F:transferase activity"/>
    <property type="evidence" value="ECO:0007669"/>
    <property type="project" value="UniProtKB-KW"/>
</dbReference>
<organism evidence="4 5">
    <name type="scientific">Leptospira yasudae</name>
    <dbReference type="NCBI Taxonomy" id="2202201"/>
    <lineage>
        <taxon>Bacteria</taxon>
        <taxon>Pseudomonadati</taxon>
        <taxon>Spirochaetota</taxon>
        <taxon>Spirochaetia</taxon>
        <taxon>Leptospirales</taxon>
        <taxon>Leptospiraceae</taxon>
        <taxon>Leptospira</taxon>
    </lineage>
</organism>
<comment type="similarity">
    <text evidence="1">Belongs to the PEP-utilizing enzyme family.</text>
</comment>
<evidence type="ECO:0000256" key="2">
    <source>
        <dbReference type="ARBA" id="ARBA00022679"/>
    </source>
</evidence>
<reference evidence="4 5" key="1">
    <citation type="journal article" date="2019" name="PLoS Negl. Trop. Dis.">
        <title>Revisiting the worldwide diversity of Leptospira species in the environment.</title>
        <authorList>
            <person name="Vincent A.T."/>
            <person name="Schiettekatte O."/>
            <person name="Bourhy P."/>
            <person name="Veyrier F.J."/>
            <person name="Picardeau M."/>
        </authorList>
    </citation>
    <scope>NUCLEOTIDE SEQUENCE [LARGE SCALE GENOMIC DNA]</scope>
    <source>
        <strain evidence="4 5">201702445</strain>
    </source>
</reference>
<gene>
    <name evidence="4" type="ORF">EHQ83_04050</name>
</gene>
<accession>A0A7I0IT54</accession>
<evidence type="ECO:0000256" key="1">
    <source>
        <dbReference type="ARBA" id="ARBA00007837"/>
    </source>
</evidence>
<evidence type="ECO:0000313" key="4">
    <source>
        <dbReference type="EMBL" id="TGL88020.1"/>
    </source>
</evidence>
<dbReference type="GO" id="GO:0009401">
    <property type="term" value="P:phosphoenolpyruvate-dependent sugar phosphotransferase system"/>
    <property type="evidence" value="ECO:0007669"/>
    <property type="project" value="InterPro"/>
</dbReference>
<dbReference type="PANTHER" id="PTHR46244:SF3">
    <property type="entry name" value="PHOSPHOENOLPYRUVATE-PROTEIN PHOSPHOTRANSFERASE"/>
    <property type="match status" value="1"/>
</dbReference>
<dbReference type="Proteomes" id="UP000297613">
    <property type="component" value="Unassembled WGS sequence"/>
</dbReference>
<proteinExistence type="inferred from homology"/>
<keyword evidence="4" id="KW-0670">Pyruvate</keyword>
<feature type="non-terminal residue" evidence="4">
    <location>
        <position position="114"/>
    </location>
</feature>
<dbReference type="InterPro" id="IPR008731">
    <property type="entry name" value="PTS_EIN"/>
</dbReference>
<dbReference type="AlphaFoldDB" id="A0A7I0IT54"/>
<feature type="domain" description="Phosphotransferase system enzyme I N-terminal" evidence="3">
    <location>
        <begin position="11"/>
        <end position="114"/>
    </location>
</feature>
<dbReference type="InterPro" id="IPR050499">
    <property type="entry name" value="PEP-utilizing_PTS_enzyme"/>
</dbReference>
<evidence type="ECO:0000259" key="3">
    <source>
        <dbReference type="Pfam" id="PF05524"/>
    </source>
</evidence>
<protein>
    <submittedName>
        <fullName evidence="4">Phosphoenolpyruvate--protein phosphotransferase</fullName>
    </submittedName>
</protein>
<dbReference type="InterPro" id="IPR036618">
    <property type="entry name" value="PtsI_HPr-bd_sf"/>
</dbReference>
<dbReference type="Gene3D" id="1.10.274.10">
    <property type="entry name" value="PtsI, HPr-binding domain"/>
    <property type="match status" value="1"/>
</dbReference>
<dbReference type="EMBL" id="RQGM01000013">
    <property type="protein sequence ID" value="TGL88020.1"/>
    <property type="molecule type" value="Genomic_DNA"/>
</dbReference>
<comment type="caution">
    <text evidence="4">The sequence shown here is derived from an EMBL/GenBank/DDBJ whole genome shotgun (WGS) entry which is preliminary data.</text>
</comment>
<dbReference type="Pfam" id="PF05524">
    <property type="entry name" value="PEP-utilisers_N"/>
    <property type="match status" value="1"/>
</dbReference>
<dbReference type="RefSeq" id="WP_281630983.1">
    <property type="nucleotide sequence ID" value="NZ_RQGM01000013.1"/>
</dbReference>
<evidence type="ECO:0000313" key="5">
    <source>
        <dbReference type="Proteomes" id="UP000297613"/>
    </source>
</evidence>
<dbReference type="PANTHER" id="PTHR46244">
    <property type="entry name" value="PHOSPHOENOLPYRUVATE-PROTEIN PHOSPHOTRANSFERASE"/>
    <property type="match status" value="1"/>
</dbReference>
<name>A0A7I0IT54_9LEPT</name>
<sequence>MIPSKRTVFPGITAFPGKLYGKVLKTGKKRNTILTGTYIHESEKEEELEKFDVALEESLHSLRILITSVEASGSEHKEVQEILETQAMICSDPSLATSVRKRISELGENAILAV</sequence>